<dbReference type="EMBL" id="UIGR01000003">
    <property type="protein sequence ID" value="SUY93322.1"/>
    <property type="molecule type" value="Genomic_DNA"/>
</dbReference>
<name>A0AAX2MGJ4_CHRVL</name>
<proteinExistence type="predicted"/>
<evidence type="ECO:0000313" key="1">
    <source>
        <dbReference type="EMBL" id="SUY93322.1"/>
    </source>
</evidence>
<reference evidence="1 2" key="1">
    <citation type="submission" date="2018-06" db="EMBL/GenBank/DDBJ databases">
        <authorList>
            <consortium name="Pathogen Informatics"/>
            <person name="Doyle S."/>
        </authorList>
    </citation>
    <scope>NUCLEOTIDE SEQUENCE [LARGE SCALE GENOMIC DNA]</scope>
    <source>
        <strain evidence="1 2">NCTC8684</strain>
    </source>
</reference>
<dbReference type="AlphaFoldDB" id="A0AAX2MGJ4"/>
<evidence type="ECO:0000313" key="2">
    <source>
        <dbReference type="Proteomes" id="UP000254029"/>
    </source>
</evidence>
<protein>
    <submittedName>
        <fullName evidence="1">Uncharacterized protein</fullName>
    </submittedName>
</protein>
<comment type="caution">
    <text evidence="1">The sequence shown here is derived from an EMBL/GenBank/DDBJ whole genome shotgun (WGS) entry which is preliminary data.</text>
</comment>
<sequence length="37" mass="4721">MHHLFRCYAWLFQREIAASRHLSQRRRWEEPARRVLL</sequence>
<dbReference type="Proteomes" id="UP000254029">
    <property type="component" value="Unassembled WGS sequence"/>
</dbReference>
<gene>
    <name evidence="1" type="ORF">NCTC8684_04457</name>
</gene>
<accession>A0AAX2MGJ4</accession>
<organism evidence="1 2">
    <name type="scientific">Chromobacterium violaceum</name>
    <dbReference type="NCBI Taxonomy" id="536"/>
    <lineage>
        <taxon>Bacteria</taxon>
        <taxon>Pseudomonadati</taxon>
        <taxon>Pseudomonadota</taxon>
        <taxon>Betaproteobacteria</taxon>
        <taxon>Neisseriales</taxon>
        <taxon>Chromobacteriaceae</taxon>
        <taxon>Chromobacterium</taxon>
    </lineage>
</organism>